<accession>A0AA88IBB7</accession>
<feature type="non-terminal residue" evidence="2">
    <location>
        <position position="1"/>
    </location>
</feature>
<name>A0AA88IBB7_ARTSF</name>
<dbReference type="AlphaFoldDB" id="A0AA88IBB7"/>
<keyword evidence="3" id="KW-1185">Reference proteome</keyword>
<dbReference type="Proteomes" id="UP001187531">
    <property type="component" value="Unassembled WGS sequence"/>
</dbReference>
<protein>
    <submittedName>
        <fullName evidence="2">Uncharacterized protein</fullName>
    </submittedName>
</protein>
<evidence type="ECO:0000256" key="1">
    <source>
        <dbReference type="SAM" id="MobiDB-lite"/>
    </source>
</evidence>
<sequence length="173" mass="20593">MKAECQFVVNSANYFAEFIKKLCHDEPLIYFLFAQLRELLLVLSGHNEMNVEAVAKRQDATLFDDSNMKSLADIVLSYNYLKYAEKHHKKYFIMRHSIPKYNVRTERNNKRNNVDCKADNFDKLKMFGDKPENVPITTQRERKKDQEEAIRKKREADQEEAKRLEELGKRKEK</sequence>
<evidence type="ECO:0000313" key="3">
    <source>
        <dbReference type="Proteomes" id="UP001187531"/>
    </source>
</evidence>
<proteinExistence type="predicted"/>
<feature type="region of interest" description="Disordered" evidence="1">
    <location>
        <begin position="128"/>
        <end position="173"/>
    </location>
</feature>
<dbReference type="EMBL" id="JAVRJZ010000003">
    <property type="protein sequence ID" value="KAK2724908.1"/>
    <property type="molecule type" value="Genomic_DNA"/>
</dbReference>
<organism evidence="2 3">
    <name type="scientific">Artemia franciscana</name>
    <name type="common">Brine shrimp</name>
    <name type="synonym">Artemia sanfranciscana</name>
    <dbReference type="NCBI Taxonomy" id="6661"/>
    <lineage>
        <taxon>Eukaryota</taxon>
        <taxon>Metazoa</taxon>
        <taxon>Ecdysozoa</taxon>
        <taxon>Arthropoda</taxon>
        <taxon>Crustacea</taxon>
        <taxon>Branchiopoda</taxon>
        <taxon>Anostraca</taxon>
        <taxon>Artemiidae</taxon>
        <taxon>Artemia</taxon>
    </lineage>
</organism>
<feature type="compositionally biased region" description="Basic and acidic residues" evidence="1">
    <location>
        <begin position="139"/>
        <end position="173"/>
    </location>
</feature>
<reference evidence="2" key="1">
    <citation type="submission" date="2023-07" db="EMBL/GenBank/DDBJ databases">
        <title>Chromosome-level genome assembly of Artemia franciscana.</title>
        <authorList>
            <person name="Jo E."/>
        </authorList>
    </citation>
    <scope>NUCLEOTIDE SEQUENCE</scope>
    <source>
        <tissue evidence="2">Whole body</tissue>
    </source>
</reference>
<gene>
    <name evidence="2" type="ORF">QYM36_001387</name>
</gene>
<comment type="caution">
    <text evidence="2">The sequence shown here is derived from an EMBL/GenBank/DDBJ whole genome shotgun (WGS) entry which is preliminary data.</text>
</comment>
<evidence type="ECO:0000313" key="2">
    <source>
        <dbReference type="EMBL" id="KAK2724908.1"/>
    </source>
</evidence>